<dbReference type="GO" id="GO:0009395">
    <property type="term" value="P:phospholipid catabolic process"/>
    <property type="evidence" value="ECO:0007669"/>
    <property type="project" value="TreeGrafter"/>
</dbReference>
<dbReference type="SUPFAM" id="SSF56024">
    <property type="entry name" value="Phospholipase D/nuclease"/>
    <property type="match status" value="2"/>
</dbReference>
<evidence type="ECO:0000313" key="11">
    <source>
        <dbReference type="EMBL" id="TDX29593.1"/>
    </source>
</evidence>
<dbReference type="RefSeq" id="WP_113670725.1">
    <property type="nucleotide sequence ID" value="NZ_SOEB01000008.1"/>
</dbReference>
<keyword evidence="8" id="KW-0443">Lipid metabolism</keyword>
<evidence type="ECO:0000256" key="7">
    <source>
        <dbReference type="ARBA" id="ARBA00022801"/>
    </source>
</evidence>
<organism evidence="11 12">
    <name type="scientific">Rhodovulum visakhapatnamense</name>
    <dbReference type="NCBI Taxonomy" id="364297"/>
    <lineage>
        <taxon>Bacteria</taxon>
        <taxon>Pseudomonadati</taxon>
        <taxon>Pseudomonadota</taxon>
        <taxon>Alphaproteobacteria</taxon>
        <taxon>Rhodobacterales</taxon>
        <taxon>Paracoccaceae</taxon>
        <taxon>Rhodovulum</taxon>
    </lineage>
</organism>
<dbReference type="PANTHER" id="PTHR18896">
    <property type="entry name" value="PHOSPHOLIPASE D"/>
    <property type="match status" value="1"/>
</dbReference>
<name>A0A4R8FZ94_9RHOB</name>
<dbReference type="InterPro" id="IPR015679">
    <property type="entry name" value="PLipase_D_fam"/>
</dbReference>
<gene>
    <name evidence="11" type="ORF">EV657_10812</name>
</gene>
<dbReference type="GO" id="GO:0005576">
    <property type="term" value="C:extracellular region"/>
    <property type="evidence" value="ECO:0007669"/>
    <property type="project" value="UniProtKB-SubCell"/>
</dbReference>
<keyword evidence="6" id="KW-0677">Repeat</keyword>
<dbReference type="Pfam" id="PF00614">
    <property type="entry name" value="PLDc"/>
    <property type="match status" value="1"/>
</dbReference>
<evidence type="ECO:0000256" key="6">
    <source>
        <dbReference type="ARBA" id="ARBA00022737"/>
    </source>
</evidence>
<keyword evidence="7" id="KW-0378">Hydrolase</keyword>
<dbReference type="InterPro" id="IPR001736">
    <property type="entry name" value="PLipase_D/transphosphatidylase"/>
</dbReference>
<dbReference type="CDD" id="cd09105">
    <property type="entry name" value="PLDc_vPLD1_2_like_2"/>
    <property type="match status" value="1"/>
</dbReference>
<evidence type="ECO:0000256" key="9">
    <source>
        <dbReference type="ARBA" id="ARBA00029594"/>
    </source>
</evidence>
<accession>A0A4R8FZ94</accession>
<dbReference type="Proteomes" id="UP000295484">
    <property type="component" value="Unassembled WGS sequence"/>
</dbReference>
<dbReference type="PANTHER" id="PTHR18896:SF76">
    <property type="entry name" value="PHOSPHOLIPASE"/>
    <property type="match status" value="1"/>
</dbReference>
<dbReference type="InterPro" id="IPR025202">
    <property type="entry name" value="PLD-like_dom"/>
</dbReference>
<dbReference type="EMBL" id="SOEB01000008">
    <property type="protein sequence ID" value="TDX29593.1"/>
    <property type="molecule type" value="Genomic_DNA"/>
</dbReference>
<dbReference type="PROSITE" id="PS50035">
    <property type="entry name" value="PLD"/>
    <property type="match status" value="2"/>
</dbReference>
<feature type="domain" description="PLD phosphodiesterase" evidence="10">
    <location>
        <begin position="196"/>
        <end position="223"/>
    </location>
</feature>
<evidence type="ECO:0000256" key="4">
    <source>
        <dbReference type="ARBA" id="ARBA00018392"/>
    </source>
</evidence>
<evidence type="ECO:0000259" key="10">
    <source>
        <dbReference type="PROSITE" id="PS50035"/>
    </source>
</evidence>
<dbReference type="GO" id="GO:0004630">
    <property type="term" value="F:phospholipase D activity"/>
    <property type="evidence" value="ECO:0007669"/>
    <property type="project" value="UniProtKB-EC"/>
</dbReference>
<evidence type="ECO:0000256" key="3">
    <source>
        <dbReference type="ARBA" id="ARBA00004613"/>
    </source>
</evidence>
<dbReference type="Gene3D" id="3.30.870.10">
    <property type="entry name" value="Endonuclease Chain A"/>
    <property type="match status" value="2"/>
</dbReference>
<evidence type="ECO:0000256" key="5">
    <source>
        <dbReference type="ARBA" id="ARBA00022525"/>
    </source>
</evidence>
<evidence type="ECO:0000313" key="12">
    <source>
        <dbReference type="Proteomes" id="UP000295484"/>
    </source>
</evidence>
<feature type="domain" description="PLD phosphodiesterase" evidence="10">
    <location>
        <begin position="416"/>
        <end position="438"/>
    </location>
</feature>
<comment type="catalytic activity">
    <reaction evidence="1">
        <text>a 1,2-diacyl-sn-glycero-3-phosphocholine + H2O = a 1,2-diacyl-sn-glycero-3-phosphate + choline + H(+)</text>
        <dbReference type="Rhea" id="RHEA:14445"/>
        <dbReference type="ChEBI" id="CHEBI:15354"/>
        <dbReference type="ChEBI" id="CHEBI:15377"/>
        <dbReference type="ChEBI" id="CHEBI:15378"/>
        <dbReference type="ChEBI" id="CHEBI:57643"/>
        <dbReference type="ChEBI" id="CHEBI:58608"/>
        <dbReference type="EC" id="3.1.4.4"/>
    </reaction>
</comment>
<comment type="subcellular location">
    <subcellularLocation>
        <location evidence="3">Secreted</location>
    </subcellularLocation>
</comment>
<evidence type="ECO:0000256" key="1">
    <source>
        <dbReference type="ARBA" id="ARBA00000798"/>
    </source>
</evidence>
<comment type="caution">
    <text evidence="11">The sequence shown here is derived from an EMBL/GenBank/DDBJ whole genome shotgun (WGS) entry which is preliminary data.</text>
</comment>
<evidence type="ECO:0000256" key="2">
    <source>
        <dbReference type="ARBA" id="ARBA00003145"/>
    </source>
</evidence>
<dbReference type="Pfam" id="PF13091">
    <property type="entry name" value="PLDc_2"/>
    <property type="match status" value="1"/>
</dbReference>
<keyword evidence="5" id="KW-0964">Secreted</keyword>
<reference evidence="11 12" key="1">
    <citation type="submission" date="2019-03" db="EMBL/GenBank/DDBJ databases">
        <title>Genomic Encyclopedia of Type Strains, Phase IV (KMG-IV): sequencing the most valuable type-strain genomes for metagenomic binning, comparative biology and taxonomic classification.</title>
        <authorList>
            <person name="Goeker M."/>
        </authorList>
    </citation>
    <scope>NUCLEOTIDE SEQUENCE [LARGE SCALE GENOMIC DNA]</scope>
    <source>
        <strain evidence="11 12">JA181</strain>
    </source>
</reference>
<sequence length="531" mass="58766">MHGFTESSAARAAATGPVEELELLLTAAEAYPALERAFLEARHTISASFRIFDVSTRLRSPEARAVGEDWFDLLVHTLERGVRVRLVLADFDPIGAADLHRLSWNARRKLIAACEIARAGSLEVVSALHSARAGIGARLVLWPGAHGKLRVVLAELNALSEDARARFLEEAPGLARITRTRRDGRIVAVPGVPDLTPATHHQKMAVFDGRLLYVGGLDLNERRYDTPRHRRAPERTWHDVHALVRGPVVSAAEDHLEGFLSIVAGQRPPGPAAPGFLRTLSRPARRAPFRFSPLPVVTEIERAHLSRIAAAEHLVYLETQFFRHLPLAQALARRAEARPELRAILVLPAAPEDVAFENSSGLDVRYGEHLQSRCLGLLYDAFGPDRVLVLSPVQPRRIVDADGREALQDAPIIYVHSKVSIFDDRAAILSSANLNGRSMRWDTEAGIELTAAPHVEQIRTRVMGHWLSRDADGQVDPEALDPATAFEHWRVLADLNSRRRPERREGFLVHYDSDPARKLGLPVPGVPPEMV</sequence>
<dbReference type="SMART" id="SM00155">
    <property type="entry name" value="PLDc"/>
    <property type="match status" value="2"/>
</dbReference>
<dbReference type="AlphaFoldDB" id="A0A4R8FZ94"/>
<evidence type="ECO:0000256" key="8">
    <source>
        <dbReference type="ARBA" id="ARBA00023098"/>
    </source>
</evidence>
<proteinExistence type="predicted"/>
<protein>
    <recommendedName>
        <fullName evidence="4">Phospholipase D</fullName>
    </recommendedName>
    <alternativeName>
        <fullName evidence="9">Choline phosphatase</fullName>
    </alternativeName>
</protein>
<comment type="function">
    <text evidence="2">Could be a virulence factor.</text>
</comment>